<keyword evidence="3" id="KW-0812">Transmembrane</keyword>
<dbReference type="InterPro" id="IPR008972">
    <property type="entry name" value="Cupredoxin"/>
</dbReference>
<proteinExistence type="inferred from homology"/>
<reference evidence="8 9" key="1">
    <citation type="submission" date="2020-05" db="EMBL/GenBank/DDBJ databases">
        <title>Vigna angularis (adzuki bean) Var. LongXiaoDou No. 4 denovo assembly.</title>
        <authorList>
            <person name="Xiang H."/>
        </authorList>
    </citation>
    <scope>NUCLEOTIDE SEQUENCE [LARGE SCALE GENOMIC DNA]</scope>
    <source>
        <tissue evidence="8">Leaf</tissue>
    </source>
</reference>
<dbReference type="InterPro" id="IPR011706">
    <property type="entry name" value="Cu-oxidase_C"/>
</dbReference>
<dbReference type="SUPFAM" id="SSF49503">
    <property type="entry name" value="Cupredoxins"/>
    <property type="match status" value="3"/>
</dbReference>
<name>A0A8T0JG27_PHAAN</name>
<organism evidence="8 9">
    <name type="scientific">Phaseolus angularis</name>
    <name type="common">Azuki bean</name>
    <name type="synonym">Vigna angularis</name>
    <dbReference type="NCBI Taxonomy" id="3914"/>
    <lineage>
        <taxon>Eukaryota</taxon>
        <taxon>Viridiplantae</taxon>
        <taxon>Streptophyta</taxon>
        <taxon>Embryophyta</taxon>
        <taxon>Tracheophyta</taxon>
        <taxon>Spermatophyta</taxon>
        <taxon>Magnoliopsida</taxon>
        <taxon>eudicotyledons</taxon>
        <taxon>Gunneridae</taxon>
        <taxon>Pentapetalae</taxon>
        <taxon>rosids</taxon>
        <taxon>fabids</taxon>
        <taxon>Fabales</taxon>
        <taxon>Fabaceae</taxon>
        <taxon>Papilionoideae</taxon>
        <taxon>50 kb inversion clade</taxon>
        <taxon>NPAAA clade</taxon>
        <taxon>indigoferoid/millettioid clade</taxon>
        <taxon>Phaseoleae</taxon>
        <taxon>Vigna</taxon>
    </lineage>
</organism>
<dbReference type="Pfam" id="PF00394">
    <property type="entry name" value="Cu-oxidase"/>
    <property type="match status" value="1"/>
</dbReference>
<evidence type="ECO:0000313" key="8">
    <source>
        <dbReference type="EMBL" id="KAG2372109.1"/>
    </source>
</evidence>
<evidence type="ECO:0000313" key="9">
    <source>
        <dbReference type="Proteomes" id="UP000743370"/>
    </source>
</evidence>
<dbReference type="GO" id="GO:0005507">
    <property type="term" value="F:copper ion binding"/>
    <property type="evidence" value="ECO:0007669"/>
    <property type="project" value="InterPro"/>
</dbReference>
<dbReference type="Pfam" id="PF07732">
    <property type="entry name" value="Cu-oxidase_3"/>
    <property type="match status" value="1"/>
</dbReference>
<dbReference type="Gene3D" id="2.60.40.420">
    <property type="entry name" value="Cupredoxins - blue copper proteins"/>
    <property type="match status" value="3"/>
</dbReference>
<dbReference type="PANTHER" id="PTHR11709:SF270">
    <property type="entry name" value="MONOCOPPER OXIDASE-LIKE PROTEIN SKS1"/>
    <property type="match status" value="1"/>
</dbReference>
<feature type="transmembrane region" description="Helical" evidence="3">
    <location>
        <begin position="652"/>
        <end position="673"/>
    </location>
</feature>
<keyword evidence="3" id="KW-0472">Membrane</keyword>
<gene>
    <name evidence="8" type="ORF">HKW66_Vig0210230</name>
</gene>
<evidence type="ECO:0000259" key="6">
    <source>
        <dbReference type="Pfam" id="PF07731"/>
    </source>
</evidence>
<dbReference type="InterPro" id="IPR011707">
    <property type="entry name" value="Cu-oxidase-like_N"/>
</dbReference>
<keyword evidence="4" id="KW-0732">Signal</keyword>
<dbReference type="PANTHER" id="PTHR11709">
    <property type="entry name" value="MULTI-COPPER OXIDASE"/>
    <property type="match status" value="1"/>
</dbReference>
<dbReference type="GO" id="GO:0016491">
    <property type="term" value="F:oxidoreductase activity"/>
    <property type="evidence" value="ECO:0007669"/>
    <property type="project" value="InterPro"/>
</dbReference>
<dbReference type="Pfam" id="PF07731">
    <property type="entry name" value="Cu-oxidase_2"/>
    <property type="match status" value="1"/>
</dbReference>
<evidence type="ECO:0000259" key="7">
    <source>
        <dbReference type="Pfam" id="PF07732"/>
    </source>
</evidence>
<evidence type="ECO:0000256" key="4">
    <source>
        <dbReference type="SAM" id="SignalP"/>
    </source>
</evidence>
<feature type="domain" description="Plastocyanin-like" evidence="7">
    <location>
        <begin position="87"/>
        <end position="187"/>
    </location>
</feature>
<feature type="domain" description="Plastocyanin-like" evidence="6">
    <location>
        <begin position="543"/>
        <end position="617"/>
    </location>
</feature>
<dbReference type="EMBL" id="JABFOF010000011">
    <property type="protein sequence ID" value="KAG2372109.1"/>
    <property type="molecule type" value="Genomic_DNA"/>
</dbReference>
<dbReference type="InterPro" id="IPR001117">
    <property type="entry name" value="Cu-oxidase_2nd"/>
</dbReference>
<accession>A0A8T0JG27</accession>
<feature type="signal peptide" evidence="4">
    <location>
        <begin position="1"/>
        <end position="23"/>
    </location>
</feature>
<evidence type="ECO:0000256" key="2">
    <source>
        <dbReference type="ARBA" id="ARBA00023180"/>
    </source>
</evidence>
<feature type="chain" id="PRO_5035936420" evidence="4">
    <location>
        <begin position="24"/>
        <end position="676"/>
    </location>
</feature>
<evidence type="ECO:0000256" key="1">
    <source>
        <dbReference type="ARBA" id="ARBA00010609"/>
    </source>
</evidence>
<dbReference type="Proteomes" id="UP000743370">
    <property type="component" value="Unassembled WGS sequence"/>
</dbReference>
<evidence type="ECO:0000259" key="5">
    <source>
        <dbReference type="Pfam" id="PF00394"/>
    </source>
</evidence>
<evidence type="ECO:0000256" key="3">
    <source>
        <dbReference type="SAM" id="Phobius"/>
    </source>
</evidence>
<dbReference type="AlphaFoldDB" id="A0A8T0JG27"/>
<keyword evidence="2" id="KW-0325">Glycoprotein</keyword>
<feature type="domain" description="Plastocyanin-like" evidence="5">
    <location>
        <begin position="199"/>
        <end position="379"/>
    </location>
</feature>
<comment type="caution">
    <text evidence="8">The sequence shown here is derived from an EMBL/GenBank/DDBJ whole genome shotgun (WGS) entry which is preliminary data.</text>
</comment>
<protein>
    <submittedName>
        <fullName evidence="8">Monocopper oxidase-like protein</fullName>
    </submittedName>
</protein>
<dbReference type="InterPro" id="IPR045087">
    <property type="entry name" value="Cu-oxidase_fam"/>
</dbReference>
<sequence>MKMVLSAFTLLVHIALLSRLCFGGDPTVYNELRVSYTTVSPLGVPQQVPSSFCSFFPIEIASLYHLGHWKSSNPVLFLEGFFWVALVIAIDGKFPGPLINVTTNNHIIVNVYNGLDEELLMTWPGVQMRRNSWQDGVLGTNCPIPSKWNWTYQFQVKDQIGSFFYFPSLNFQRASGGFGPFVINNREIIPLPFPQPDGDIFIIIGDWYTQNHTALRATLDGGKDLGIPDGVLINGKGPFQYNTTLVPSGIDHEKITVDPVYCSSLGQEDNHILHPLMTLEAIVINGKTYRIRVHNVGISTSLNFRIQNHNLLLVETEGHYTTQSNFTNFDIHAGQSYSFLLSTDQNASTDYYIVASARFVNESLWQKVTGVAILHYSNSKGPASGPLPPPPDDFYDKTASMNQARSVRFVIQNLDIIENLITVNAANIALSFDLFVLWFIWQNTSASGARPNPQGSFRYGSINITDTYVLKVTSLVPINGTNRAAINGISFLKPDLPFRLADQHDLKGIYKLDFPSKPMNRTPKIDRSIINATYKGFIEFITFFVESSMDYGDWTENSRGSYNKWDAISRCTTQVFPGGWTAILISLDNVGSWNLRAENLDRWYLGQETYLRIINPEEKGDTEMTAPDNVLYCGALKYLQTSNSKFSAASTLGHSLNLFTVLLGIFSAVIFLIQAS</sequence>
<dbReference type="GO" id="GO:0005886">
    <property type="term" value="C:plasma membrane"/>
    <property type="evidence" value="ECO:0007669"/>
    <property type="project" value="TreeGrafter"/>
</dbReference>
<keyword evidence="3" id="KW-1133">Transmembrane helix</keyword>
<comment type="similarity">
    <text evidence="1">Belongs to the multicopper oxidase family.</text>
</comment>